<dbReference type="Proteomes" id="UP001501842">
    <property type="component" value="Unassembled WGS sequence"/>
</dbReference>
<keyword evidence="4" id="KW-1185">Reference proteome</keyword>
<dbReference type="RefSeq" id="WP_344454871.1">
    <property type="nucleotide sequence ID" value="NZ_BAAATZ010000029.1"/>
</dbReference>
<evidence type="ECO:0000259" key="2">
    <source>
        <dbReference type="Pfam" id="PF11887"/>
    </source>
</evidence>
<organism evidence="3 4">
    <name type="scientific">Actinocorallia aurantiaca</name>
    <dbReference type="NCBI Taxonomy" id="46204"/>
    <lineage>
        <taxon>Bacteria</taxon>
        <taxon>Bacillati</taxon>
        <taxon>Actinomycetota</taxon>
        <taxon>Actinomycetes</taxon>
        <taxon>Streptosporangiales</taxon>
        <taxon>Thermomonosporaceae</taxon>
        <taxon>Actinocorallia</taxon>
    </lineage>
</organism>
<proteinExistence type="predicted"/>
<feature type="domain" description="Mammalian cell entry C-terminal" evidence="2">
    <location>
        <begin position="122"/>
        <end position="275"/>
    </location>
</feature>
<dbReference type="EMBL" id="BAAATZ010000029">
    <property type="protein sequence ID" value="GAA2734634.1"/>
    <property type="molecule type" value="Genomic_DNA"/>
</dbReference>
<dbReference type="Pfam" id="PF02470">
    <property type="entry name" value="MlaD"/>
    <property type="match status" value="1"/>
</dbReference>
<evidence type="ECO:0000313" key="4">
    <source>
        <dbReference type="Proteomes" id="UP001501842"/>
    </source>
</evidence>
<evidence type="ECO:0000259" key="1">
    <source>
        <dbReference type="Pfam" id="PF02470"/>
    </source>
</evidence>
<name>A0ABP6H073_9ACTN</name>
<evidence type="ECO:0000313" key="3">
    <source>
        <dbReference type="EMBL" id="GAA2734634.1"/>
    </source>
</evidence>
<comment type="caution">
    <text evidence="3">The sequence shown here is derived from an EMBL/GenBank/DDBJ whole genome shotgun (WGS) entry which is preliminary data.</text>
</comment>
<sequence length="353" mass="38714">MRDSSDARRRGRRSALLQLVAFLALTGALTYVIASQIARLDFNETYEVTAVFDDVSGLVEGDKVKIAGAPVGQVGSIRVEDGRAKVELKIYAEHRLPADSQAAIRWRDAISQRVVYLVPGTSAERLRDGDRIERTRSVVDIGDLVNRLEPLTRNLDSGRVNEILMSVYLALDGNEDDIAQLLTNVDKLSSTLADRRETLQKMLDDYSTVTGIIAKRDKQIIKASDDLVTLSQAFVDNRELVDDALKELSAMLRTTDRVMGDNADDLTSVVDRLAEVMGGTERNLGPLLETITVMGPKLQRLYDTFNDGQYVTGTAPCVTLSPGPCPFDPKLVGSTEHPAESPKALRKLILGGE</sequence>
<dbReference type="InterPro" id="IPR003399">
    <property type="entry name" value="Mce/MlaD"/>
</dbReference>
<dbReference type="InterPro" id="IPR052336">
    <property type="entry name" value="MlaD_Phospholipid_Transporter"/>
</dbReference>
<dbReference type="Pfam" id="PF11887">
    <property type="entry name" value="Mce4_CUP1"/>
    <property type="match status" value="1"/>
</dbReference>
<feature type="domain" description="Mce/MlaD" evidence="1">
    <location>
        <begin position="45"/>
        <end position="120"/>
    </location>
</feature>
<dbReference type="InterPro" id="IPR024516">
    <property type="entry name" value="Mce_C"/>
</dbReference>
<gene>
    <name evidence="3" type="ORF">GCM10010439_57470</name>
</gene>
<dbReference type="PANTHER" id="PTHR33371">
    <property type="entry name" value="INTERMEMBRANE PHOSPHOLIPID TRANSPORT SYSTEM BINDING PROTEIN MLAD-RELATED"/>
    <property type="match status" value="1"/>
</dbReference>
<reference evidence="4" key="1">
    <citation type="journal article" date="2019" name="Int. J. Syst. Evol. Microbiol.">
        <title>The Global Catalogue of Microorganisms (GCM) 10K type strain sequencing project: providing services to taxonomists for standard genome sequencing and annotation.</title>
        <authorList>
            <consortium name="The Broad Institute Genomics Platform"/>
            <consortium name="The Broad Institute Genome Sequencing Center for Infectious Disease"/>
            <person name="Wu L."/>
            <person name="Ma J."/>
        </authorList>
    </citation>
    <scope>NUCLEOTIDE SEQUENCE [LARGE SCALE GENOMIC DNA]</scope>
    <source>
        <strain evidence="4">JCM 8201</strain>
    </source>
</reference>
<dbReference type="InterPro" id="IPR005693">
    <property type="entry name" value="Mce"/>
</dbReference>
<dbReference type="PANTHER" id="PTHR33371:SF4">
    <property type="entry name" value="INTERMEMBRANE PHOSPHOLIPID TRANSPORT SYSTEM BINDING PROTEIN MLAD"/>
    <property type="match status" value="1"/>
</dbReference>
<accession>A0ABP6H073</accession>
<dbReference type="NCBIfam" id="TIGR00996">
    <property type="entry name" value="Mtu_fam_mce"/>
    <property type="match status" value="1"/>
</dbReference>
<protein>
    <submittedName>
        <fullName evidence="3">MCE family protein</fullName>
    </submittedName>
</protein>